<dbReference type="EMBL" id="GEDC01026574">
    <property type="protein sequence ID" value="JAS10724.1"/>
    <property type="molecule type" value="Transcribed_RNA"/>
</dbReference>
<proteinExistence type="predicted"/>
<protein>
    <submittedName>
        <fullName evidence="2">Uncharacterized protein</fullName>
    </submittedName>
</protein>
<evidence type="ECO:0000313" key="2">
    <source>
        <dbReference type="EMBL" id="JAS10724.1"/>
    </source>
</evidence>
<feature type="transmembrane region" description="Helical" evidence="1">
    <location>
        <begin position="36"/>
        <end position="59"/>
    </location>
</feature>
<name>A0A1B6CBA0_9HEMI</name>
<evidence type="ECO:0000256" key="1">
    <source>
        <dbReference type="SAM" id="Phobius"/>
    </source>
</evidence>
<keyword evidence="1" id="KW-1133">Transmembrane helix</keyword>
<organism evidence="2">
    <name type="scientific">Clastoptera arizonana</name>
    <name type="common">Arizona spittle bug</name>
    <dbReference type="NCBI Taxonomy" id="38151"/>
    <lineage>
        <taxon>Eukaryota</taxon>
        <taxon>Metazoa</taxon>
        <taxon>Ecdysozoa</taxon>
        <taxon>Arthropoda</taxon>
        <taxon>Hexapoda</taxon>
        <taxon>Insecta</taxon>
        <taxon>Pterygota</taxon>
        <taxon>Neoptera</taxon>
        <taxon>Paraneoptera</taxon>
        <taxon>Hemiptera</taxon>
        <taxon>Auchenorrhyncha</taxon>
        <taxon>Cercopoidea</taxon>
        <taxon>Clastopteridae</taxon>
        <taxon>Clastoptera</taxon>
    </lineage>
</organism>
<accession>A0A1B6CBA0</accession>
<dbReference type="AlphaFoldDB" id="A0A1B6CBA0"/>
<gene>
    <name evidence="2" type="ORF">g.4041</name>
</gene>
<keyword evidence="1" id="KW-0812">Transmembrane</keyword>
<feature type="non-terminal residue" evidence="2">
    <location>
        <position position="221"/>
    </location>
</feature>
<keyword evidence="1" id="KW-0472">Membrane</keyword>
<feature type="non-terminal residue" evidence="2">
    <location>
        <position position="1"/>
    </location>
</feature>
<sequence length="221" mass="25637">LKALKDSKSNVIILILPLRSSTANSVLVALDRMNDVFLPTTALFIFYMSTIGTFIPVLLRQSHSDYSAYENEDLFHLTHNFSATFRQNMILFTHSYITNSSISNNVSYVEEKEANWEIWQRIRCSLNHLNNTLNKDDGLKTDYIFHNQFVLLDYTNESLRPLLLLSLQYINNSLHSRFQVKIQSIVPNSQDWPRFKNYGLLSNHPNGSESPSFCEDEFCEQ</sequence>
<reference evidence="2" key="1">
    <citation type="submission" date="2015-12" db="EMBL/GenBank/DDBJ databases">
        <title>De novo transcriptome assembly of four potential Pierce s Disease insect vectors from Arizona vineyards.</title>
        <authorList>
            <person name="Tassone E.E."/>
        </authorList>
    </citation>
    <scope>NUCLEOTIDE SEQUENCE</scope>
</reference>